<reference evidence="2" key="1">
    <citation type="journal article" date="2022" name="Mol. Ecol. Resour.">
        <title>The genomes of chicory, endive, great burdock and yacon provide insights into Asteraceae palaeo-polyploidization history and plant inulin production.</title>
        <authorList>
            <person name="Fan W."/>
            <person name="Wang S."/>
            <person name="Wang H."/>
            <person name="Wang A."/>
            <person name="Jiang F."/>
            <person name="Liu H."/>
            <person name="Zhao H."/>
            <person name="Xu D."/>
            <person name="Zhang Y."/>
        </authorList>
    </citation>
    <scope>NUCLEOTIDE SEQUENCE [LARGE SCALE GENOMIC DNA]</scope>
    <source>
        <strain evidence="2">cv. Yunnan</strain>
    </source>
</reference>
<organism evidence="1 2">
    <name type="scientific">Smallanthus sonchifolius</name>
    <dbReference type="NCBI Taxonomy" id="185202"/>
    <lineage>
        <taxon>Eukaryota</taxon>
        <taxon>Viridiplantae</taxon>
        <taxon>Streptophyta</taxon>
        <taxon>Embryophyta</taxon>
        <taxon>Tracheophyta</taxon>
        <taxon>Spermatophyta</taxon>
        <taxon>Magnoliopsida</taxon>
        <taxon>eudicotyledons</taxon>
        <taxon>Gunneridae</taxon>
        <taxon>Pentapetalae</taxon>
        <taxon>asterids</taxon>
        <taxon>campanulids</taxon>
        <taxon>Asterales</taxon>
        <taxon>Asteraceae</taxon>
        <taxon>Asteroideae</taxon>
        <taxon>Heliantheae alliance</taxon>
        <taxon>Millerieae</taxon>
        <taxon>Smallanthus</taxon>
    </lineage>
</organism>
<protein>
    <submittedName>
        <fullName evidence="1">Uncharacterized protein</fullName>
    </submittedName>
</protein>
<evidence type="ECO:0000313" key="1">
    <source>
        <dbReference type="EMBL" id="KAI3694091.1"/>
    </source>
</evidence>
<sequence length="668" mass="75293">MVLIGIYISIASLFCILAMALDLLNGFRNKKFWFPTKFFSLNAASITVITVAMKLPVDLSSPISGAVDQVSMDNKSLLANVTGLSILVITLIANIFIQIMTRVIEPYSFNIPKVRVIYSSMMMAACIYMGMLLLLLLILISSAITIPTSKEILESKYKAASKTTLNEQHPQENLTSTTEKLRQLVRKYWIMTETGSPQFTMASNPLSSASGIICAINLVMYIFLVYGRVMYAVTWHEVLVSQSVYKWSTLAIIITQSIGIVVGSIAPIFRCFTVLRFKSFSNQNRNQGNCSVMQNNQAHSYCGYNLCHVLKAMLFTPPNPTSNDDTNEDLSNYVLLLEDNVQLAEKTKKRISDYMNRLIRNAEKKQDNNLLRLLEKSKFAAFDGVVMFDNDKNQSLRPFVEHVNSWSLPIVSLTCIAIALPSIQKDVVDNLLKSVGEGLFYTQIVEESLNKGPEYVNSRKATTIVWHEVEDKCKWLNKTLERISYERKTPTEIIKSFASRGEEVVNDFNKSSNGDWMEKENLPLKVFEPMDEDKDGGTHLCLTIVEEVEYGETHLLLIVKFMGGDGFTISRSIGEIEGTHDELLNQAQLAAATEEKEAHSFEIDPSQVENVKQRCLPNALNYPLLEEYDFRNDTINPDLEMELKPQAQPWPYQEKSSKSTGGVDVLLI</sequence>
<keyword evidence="2" id="KW-1185">Reference proteome</keyword>
<dbReference type="Proteomes" id="UP001056120">
    <property type="component" value="Linkage Group LG26"/>
</dbReference>
<name>A0ACB8Z9R8_9ASTR</name>
<proteinExistence type="predicted"/>
<evidence type="ECO:0000313" key="2">
    <source>
        <dbReference type="Proteomes" id="UP001056120"/>
    </source>
</evidence>
<comment type="caution">
    <text evidence="1">The sequence shown here is derived from an EMBL/GenBank/DDBJ whole genome shotgun (WGS) entry which is preliminary data.</text>
</comment>
<dbReference type="EMBL" id="CM042043">
    <property type="protein sequence ID" value="KAI3694091.1"/>
    <property type="molecule type" value="Genomic_DNA"/>
</dbReference>
<accession>A0ACB8Z9R8</accession>
<gene>
    <name evidence="1" type="ORF">L1987_77050</name>
</gene>
<reference evidence="1 2" key="2">
    <citation type="journal article" date="2022" name="Mol. Ecol. Resour.">
        <title>The genomes of chicory, endive, great burdock and yacon provide insights into Asteraceae paleo-polyploidization history and plant inulin production.</title>
        <authorList>
            <person name="Fan W."/>
            <person name="Wang S."/>
            <person name="Wang H."/>
            <person name="Wang A."/>
            <person name="Jiang F."/>
            <person name="Liu H."/>
            <person name="Zhao H."/>
            <person name="Xu D."/>
            <person name="Zhang Y."/>
        </authorList>
    </citation>
    <scope>NUCLEOTIDE SEQUENCE [LARGE SCALE GENOMIC DNA]</scope>
    <source>
        <strain evidence="2">cv. Yunnan</strain>
        <tissue evidence="1">Leaves</tissue>
    </source>
</reference>